<dbReference type="AlphaFoldDB" id="A0A9P9DJ71"/>
<evidence type="ECO:0000313" key="1">
    <source>
        <dbReference type="EMBL" id="KAH7120174.1"/>
    </source>
</evidence>
<dbReference type="OrthoDB" id="366390at2759"/>
<dbReference type="Proteomes" id="UP000717696">
    <property type="component" value="Unassembled WGS sequence"/>
</dbReference>
<comment type="caution">
    <text evidence="1">The sequence shown here is derived from an EMBL/GenBank/DDBJ whole genome shotgun (WGS) entry which is preliminary data.</text>
</comment>
<sequence length="162" mass="18478">MGHKDAAFNTPISYAVSLPWYEEMVSCLLHRGALMCLRDLRFLIYSMRFYKRYPVNNPVPVIQNAETSKDIIEAAQETVRGNIIKVFAKEPHLLHIFQGLRNGDKPLVSNIPRSFNALVDRLLAGGFSLDINGLIEMLERAPFWHQDCVKYEVDDGSEALVR</sequence>
<dbReference type="EMBL" id="JAGMUU010000029">
    <property type="protein sequence ID" value="KAH7120174.1"/>
    <property type="molecule type" value="Genomic_DNA"/>
</dbReference>
<protein>
    <submittedName>
        <fullName evidence="1">Uncharacterized protein</fullName>
    </submittedName>
</protein>
<organism evidence="1 2">
    <name type="scientific">Dactylonectria estremocensis</name>
    <dbReference type="NCBI Taxonomy" id="1079267"/>
    <lineage>
        <taxon>Eukaryota</taxon>
        <taxon>Fungi</taxon>
        <taxon>Dikarya</taxon>
        <taxon>Ascomycota</taxon>
        <taxon>Pezizomycotina</taxon>
        <taxon>Sordariomycetes</taxon>
        <taxon>Hypocreomycetidae</taxon>
        <taxon>Hypocreales</taxon>
        <taxon>Nectriaceae</taxon>
        <taxon>Dactylonectria</taxon>
    </lineage>
</organism>
<keyword evidence="2" id="KW-1185">Reference proteome</keyword>
<gene>
    <name evidence="1" type="ORF">B0J13DRAFT_166573</name>
</gene>
<name>A0A9P9DJ71_9HYPO</name>
<proteinExistence type="predicted"/>
<accession>A0A9P9DJ71</accession>
<reference evidence="1" key="1">
    <citation type="journal article" date="2021" name="Nat. Commun.">
        <title>Genetic determinants of endophytism in the Arabidopsis root mycobiome.</title>
        <authorList>
            <person name="Mesny F."/>
            <person name="Miyauchi S."/>
            <person name="Thiergart T."/>
            <person name="Pickel B."/>
            <person name="Atanasova L."/>
            <person name="Karlsson M."/>
            <person name="Huettel B."/>
            <person name="Barry K.W."/>
            <person name="Haridas S."/>
            <person name="Chen C."/>
            <person name="Bauer D."/>
            <person name="Andreopoulos W."/>
            <person name="Pangilinan J."/>
            <person name="LaButti K."/>
            <person name="Riley R."/>
            <person name="Lipzen A."/>
            <person name="Clum A."/>
            <person name="Drula E."/>
            <person name="Henrissat B."/>
            <person name="Kohler A."/>
            <person name="Grigoriev I.V."/>
            <person name="Martin F.M."/>
            <person name="Hacquard S."/>
        </authorList>
    </citation>
    <scope>NUCLEOTIDE SEQUENCE</scope>
    <source>
        <strain evidence="1">MPI-CAGE-AT-0021</strain>
    </source>
</reference>
<evidence type="ECO:0000313" key="2">
    <source>
        <dbReference type="Proteomes" id="UP000717696"/>
    </source>
</evidence>